<keyword evidence="2" id="KW-1185">Reference proteome</keyword>
<dbReference type="AlphaFoldDB" id="A0A8S0WCT4"/>
<protein>
    <submittedName>
        <fullName evidence="1">Uncharacterized protein</fullName>
    </submittedName>
</protein>
<proteinExistence type="predicted"/>
<dbReference type="EMBL" id="CADCXN010000113">
    <property type="protein sequence ID" value="CAA9892745.1"/>
    <property type="molecule type" value="Genomic_DNA"/>
</dbReference>
<name>A0A8S0WCT4_9GAMM</name>
<sequence length="77" mass="8224">MADLITPATGDYGLRTHVADQATISGLIVAIINNIDSNAIGDVLLEVIIQFSLTLKIFGLSAVSFDSVFTKLTRETL</sequence>
<reference evidence="1 2" key="1">
    <citation type="submission" date="2020-02" db="EMBL/GenBank/DDBJ databases">
        <authorList>
            <person name="Hogendoorn C."/>
        </authorList>
    </citation>
    <scope>NUCLEOTIDE SEQUENCE [LARGE SCALE GENOMIC DNA]</scope>
    <source>
        <strain evidence="1">METHB21</strain>
    </source>
</reference>
<comment type="caution">
    <text evidence="1">The sequence shown here is derived from an EMBL/GenBank/DDBJ whole genome shotgun (WGS) entry which is preliminary data.</text>
</comment>
<evidence type="ECO:0000313" key="2">
    <source>
        <dbReference type="Proteomes" id="UP000494216"/>
    </source>
</evidence>
<organism evidence="1 2">
    <name type="scientific">Candidatus Methylobacter favarea</name>
    <dbReference type="NCBI Taxonomy" id="2707345"/>
    <lineage>
        <taxon>Bacteria</taxon>
        <taxon>Pseudomonadati</taxon>
        <taxon>Pseudomonadota</taxon>
        <taxon>Gammaproteobacteria</taxon>
        <taxon>Methylococcales</taxon>
        <taxon>Methylococcaceae</taxon>
        <taxon>Methylobacter</taxon>
    </lineage>
</organism>
<accession>A0A8S0WCT4</accession>
<evidence type="ECO:0000313" key="1">
    <source>
        <dbReference type="EMBL" id="CAA9892745.1"/>
    </source>
</evidence>
<dbReference type="RefSeq" id="WP_174627481.1">
    <property type="nucleotide sequence ID" value="NZ_CADCXN010000113.1"/>
</dbReference>
<dbReference type="Proteomes" id="UP000494216">
    <property type="component" value="Unassembled WGS sequence"/>
</dbReference>
<gene>
    <name evidence="1" type="ORF">METHB2_80062</name>
</gene>